<dbReference type="Gene3D" id="1.10.10.2240">
    <property type="match status" value="1"/>
</dbReference>
<evidence type="ECO:0000313" key="2">
    <source>
        <dbReference type="EMBL" id="TRZ33829.1"/>
    </source>
</evidence>
<dbReference type="AlphaFoldDB" id="A0A2N8PW12"/>
<dbReference type="PROSITE" id="PS51464">
    <property type="entry name" value="SIS"/>
    <property type="match status" value="1"/>
</dbReference>
<comment type="caution">
    <text evidence="2">The sequence shown here is derived from an EMBL/GenBank/DDBJ whole genome shotgun (WGS) entry which is preliminary data.</text>
</comment>
<dbReference type="GO" id="GO:0006002">
    <property type="term" value="P:fructose 6-phosphate metabolic process"/>
    <property type="evidence" value="ECO:0007669"/>
    <property type="project" value="TreeGrafter"/>
</dbReference>
<dbReference type="PANTHER" id="PTHR10937:SF14">
    <property type="entry name" value="FRUCTOSELYSINE 6-PHOSPHATE DEGLYCASE"/>
    <property type="match status" value="1"/>
</dbReference>
<evidence type="ECO:0000259" key="1">
    <source>
        <dbReference type="PROSITE" id="PS51464"/>
    </source>
</evidence>
<dbReference type="GO" id="GO:0097367">
    <property type="term" value="F:carbohydrate derivative binding"/>
    <property type="evidence" value="ECO:0007669"/>
    <property type="project" value="InterPro"/>
</dbReference>
<sequence length="327" mass="36621">MEIKEMIQTIHEEKQSIGGIQQVIWLAAGGSYGGFYPGHYFLDQESTKLRSKNVTSNEFVKAPPAFVNETTLAVICSMRGTPETIEAAKVAKKLGAATIALYIDESELTEVCDYKIHYDSVAIDESDFSKTNAAFGLMLAMTVMDVVEGYQHMDLAIEAFEKVDVLYKQAVKDIRTKAIKWALQNRDSKSIHVMGSGAAYGAAYIFSICNIMEMLQIDSPTVNSCDFFHGPFEVIDGETSVFLLVGEGGSRPNDERAARFLQEFGGKKVFVLDSQELGLSQIDPKVSEHFNHLIFSPILNNVFMRELAYQIKKDYTQRTYMWKASYN</sequence>
<keyword evidence="2" id="KW-0413">Isomerase</keyword>
<reference evidence="2 3" key="1">
    <citation type="submission" date="2017-10" db="EMBL/GenBank/DDBJ databases">
        <title>FDA dAtabase for Regulatory Grade micrObial Sequences (FDA-ARGOS): Supporting development and validation of Infectious Disease Dx tests.</title>
        <authorList>
            <person name="Campos J."/>
            <person name="Goldberg B."/>
            <person name="Tallon L.J."/>
            <person name="Sadzewicz L."/>
            <person name="Sengamalay N."/>
            <person name="Ott S."/>
            <person name="Godinez A."/>
            <person name="Nagaraj S."/>
            <person name="Vyas G."/>
            <person name="Aluvathingal J."/>
            <person name="Nadendla S."/>
            <person name="Geyer C."/>
            <person name="Nandy P."/>
            <person name="Hobson J."/>
            <person name="Sichtig H."/>
        </authorList>
    </citation>
    <scope>NUCLEOTIDE SEQUENCE [LARGE SCALE GENOMIC DNA]</scope>
    <source>
        <strain evidence="2 3">FDAARGOS_185</strain>
    </source>
</reference>
<dbReference type="GO" id="GO:0004360">
    <property type="term" value="F:glutamine-fructose-6-phosphate transaminase (isomerizing) activity"/>
    <property type="evidence" value="ECO:0007669"/>
    <property type="project" value="TreeGrafter"/>
</dbReference>
<feature type="domain" description="SIS" evidence="1">
    <location>
        <begin position="13"/>
        <end position="149"/>
    </location>
</feature>
<accession>A0A2N8PW12</accession>
<dbReference type="InterPro" id="IPR001347">
    <property type="entry name" value="SIS_dom"/>
</dbReference>
<evidence type="ECO:0000313" key="3">
    <source>
        <dbReference type="Proteomes" id="UP000316316"/>
    </source>
</evidence>
<dbReference type="GO" id="GO:0016853">
    <property type="term" value="F:isomerase activity"/>
    <property type="evidence" value="ECO:0007669"/>
    <property type="project" value="UniProtKB-KW"/>
</dbReference>
<dbReference type="Gene3D" id="3.40.50.12570">
    <property type="match status" value="1"/>
</dbReference>
<dbReference type="GeneID" id="69568249"/>
<dbReference type="GO" id="GO:0006047">
    <property type="term" value="P:UDP-N-acetylglucosamine metabolic process"/>
    <property type="evidence" value="ECO:0007669"/>
    <property type="project" value="TreeGrafter"/>
</dbReference>
<organism evidence="2 3">
    <name type="scientific">Enterococcus avium</name>
    <name type="common">Streptococcus avium</name>
    <dbReference type="NCBI Taxonomy" id="33945"/>
    <lineage>
        <taxon>Bacteria</taxon>
        <taxon>Bacillati</taxon>
        <taxon>Bacillota</taxon>
        <taxon>Bacilli</taxon>
        <taxon>Lactobacillales</taxon>
        <taxon>Enterococcaceae</taxon>
        <taxon>Enterococcus</taxon>
    </lineage>
</organism>
<dbReference type="CDD" id="cd05710">
    <property type="entry name" value="SIS_1"/>
    <property type="match status" value="1"/>
</dbReference>
<dbReference type="PANTHER" id="PTHR10937">
    <property type="entry name" value="GLUCOSAMINE--FRUCTOSE-6-PHOSPHATE AMINOTRANSFERASE, ISOMERIZING"/>
    <property type="match status" value="1"/>
</dbReference>
<proteinExistence type="predicted"/>
<dbReference type="Gene3D" id="3.40.50.10490">
    <property type="entry name" value="Glucose-6-phosphate isomerase like protein, domain 1"/>
    <property type="match status" value="1"/>
</dbReference>
<dbReference type="SUPFAM" id="SSF53697">
    <property type="entry name" value="SIS domain"/>
    <property type="match status" value="1"/>
</dbReference>
<dbReference type="RefSeq" id="WP_102865964.1">
    <property type="nucleotide sequence ID" value="NZ_CAXOGR010000001.1"/>
</dbReference>
<dbReference type="InterPro" id="IPR046348">
    <property type="entry name" value="SIS_dom_sf"/>
</dbReference>
<dbReference type="EMBL" id="PDXQ01000001">
    <property type="protein sequence ID" value="TRZ33829.1"/>
    <property type="molecule type" value="Genomic_DNA"/>
</dbReference>
<dbReference type="Proteomes" id="UP000316316">
    <property type="component" value="Unassembled WGS sequence"/>
</dbReference>
<protein>
    <submittedName>
        <fullName evidence="2">Sugar isomerase</fullName>
    </submittedName>
</protein>
<dbReference type="InterPro" id="IPR035488">
    <property type="entry name" value="FrlB_SIS"/>
</dbReference>
<name>A0A2N8PW12_ENTAV</name>
<gene>
    <name evidence="2" type="ORF">AUF17_06930</name>
</gene>
<dbReference type="GO" id="GO:0006487">
    <property type="term" value="P:protein N-linked glycosylation"/>
    <property type="evidence" value="ECO:0007669"/>
    <property type="project" value="TreeGrafter"/>
</dbReference>